<protein>
    <submittedName>
        <fullName evidence="2">Uncharacterized protein</fullName>
    </submittedName>
</protein>
<gene>
    <name evidence="2" type="ORF">ACFFX0_11425</name>
</gene>
<dbReference type="Proteomes" id="UP001589575">
    <property type="component" value="Unassembled WGS sequence"/>
</dbReference>
<keyword evidence="3" id="KW-1185">Reference proteome</keyword>
<sequence length="286" mass="30792">MASVLDLFEPEGDELVRGVRVQVPLDRLQDLIPVLLVYGIDPQDLLLVAAPAHHHGDPDDVRPGASQDLGQHAAHEAEDPLERVVTALFQRHRVVRGGHFLRHVYSSRRSDRHDPEHKIGQQSHDRHGCHPQGHRGTAPQRPAQPAVRGGASGQDEHQPAQQPGHHGSRQGQRAPGGRPQRLQNHGDDAGQDQGEPSGQTAAAPAGERHQPCQGRERQREADGDGERAGIEPGEGDPPGAGADHRHAGDGAGRGLQPLGAAGAPEELDHERRHHAQRHADGNGFDQ</sequence>
<accession>A0ABV5FZE9</accession>
<proteinExistence type="predicted"/>
<feature type="region of interest" description="Disordered" evidence="1">
    <location>
        <begin position="55"/>
        <end position="78"/>
    </location>
</feature>
<organism evidence="2 3">
    <name type="scientific">Citricoccus parietis</name>
    <dbReference type="NCBI Taxonomy" id="592307"/>
    <lineage>
        <taxon>Bacteria</taxon>
        <taxon>Bacillati</taxon>
        <taxon>Actinomycetota</taxon>
        <taxon>Actinomycetes</taxon>
        <taxon>Micrococcales</taxon>
        <taxon>Micrococcaceae</taxon>
        <taxon>Citricoccus</taxon>
    </lineage>
</organism>
<feature type="compositionally biased region" description="Basic and acidic residues" evidence="1">
    <location>
        <begin position="108"/>
        <end position="128"/>
    </location>
</feature>
<evidence type="ECO:0000313" key="3">
    <source>
        <dbReference type="Proteomes" id="UP001589575"/>
    </source>
</evidence>
<evidence type="ECO:0000256" key="1">
    <source>
        <dbReference type="SAM" id="MobiDB-lite"/>
    </source>
</evidence>
<feature type="region of interest" description="Disordered" evidence="1">
    <location>
        <begin position="106"/>
        <end position="286"/>
    </location>
</feature>
<dbReference type="EMBL" id="JBHMFI010000001">
    <property type="protein sequence ID" value="MFB9071779.1"/>
    <property type="molecule type" value="Genomic_DNA"/>
</dbReference>
<feature type="compositionally biased region" description="Basic and acidic residues" evidence="1">
    <location>
        <begin position="206"/>
        <end position="229"/>
    </location>
</feature>
<evidence type="ECO:0000313" key="2">
    <source>
        <dbReference type="EMBL" id="MFB9071779.1"/>
    </source>
</evidence>
<reference evidence="2 3" key="1">
    <citation type="submission" date="2024-09" db="EMBL/GenBank/DDBJ databases">
        <authorList>
            <person name="Sun Q."/>
            <person name="Mori K."/>
        </authorList>
    </citation>
    <scope>NUCLEOTIDE SEQUENCE [LARGE SCALE GENOMIC DNA]</scope>
    <source>
        <strain evidence="2 3">CCM 7609</strain>
    </source>
</reference>
<name>A0ABV5FZE9_9MICC</name>
<comment type="caution">
    <text evidence="2">The sequence shown here is derived from an EMBL/GenBank/DDBJ whole genome shotgun (WGS) entry which is preliminary data.</text>
</comment>